<keyword evidence="3" id="KW-1185">Reference proteome</keyword>
<reference evidence="3" key="1">
    <citation type="journal article" date="2019" name="Int. J. Syst. Evol. Microbiol.">
        <title>The Global Catalogue of Microorganisms (GCM) 10K type strain sequencing project: providing services to taxonomists for standard genome sequencing and annotation.</title>
        <authorList>
            <consortium name="The Broad Institute Genomics Platform"/>
            <consortium name="The Broad Institute Genome Sequencing Center for Infectious Disease"/>
            <person name="Wu L."/>
            <person name="Ma J."/>
        </authorList>
    </citation>
    <scope>NUCLEOTIDE SEQUENCE [LARGE SCALE GENOMIC DNA]</scope>
    <source>
        <strain evidence="3">CGMCC 1.3240</strain>
    </source>
</reference>
<feature type="region of interest" description="Disordered" evidence="1">
    <location>
        <begin position="1"/>
        <end position="66"/>
    </location>
</feature>
<organism evidence="2 3">
    <name type="scientific">Paenibacillus solisilvae</name>
    <dbReference type="NCBI Taxonomy" id="2486751"/>
    <lineage>
        <taxon>Bacteria</taxon>
        <taxon>Bacillati</taxon>
        <taxon>Bacillota</taxon>
        <taxon>Bacilli</taxon>
        <taxon>Bacillales</taxon>
        <taxon>Paenibacillaceae</taxon>
        <taxon>Paenibacillus</taxon>
    </lineage>
</organism>
<feature type="compositionally biased region" description="Basic residues" evidence="1">
    <location>
        <begin position="1"/>
        <end position="11"/>
    </location>
</feature>
<protein>
    <submittedName>
        <fullName evidence="2">Uncharacterized protein</fullName>
    </submittedName>
</protein>
<comment type="caution">
    <text evidence="2">The sequence shown here is derived from an EMBL/GenBank/DDBJ whole genome shotgun (WGS) entry which is preliminary data.</text>
</comment>
<evidence type="ECO:0000313" key="3">
    <source>
        <dbReference type="Proteomes" id="UP001596047"/>
    </source>
</evidence>
<dbReference type="EMBL" id="JBHSOW010000015">
    <property type="protein sequence ID" value="MFC5648059.1"/>
    <property type="molecule type" value="Genomic_DNA"/>
</dbReference>
<dbReference type="Proteomes" id="UP001596047">
    <property type="component" value="Unassembled WGS sequence"/>
</dbReference>
<proteinExistence type="predicted"/>
<accession>A0ABW0VT69</accession>
<name>A0ABW0VT69_9BACL</name>
<evidence type="ECO:0000256" key="1">
    <source>
        <dbReference type="SAM" id="MobiDB-lite"/>
    </source>
</evidence>
<sequence length="97" mass="11086">MKQPAGRRKGRPVSASNRTKRVKRTLSKQKKAVRGSKLGRAKGINRRRTRERSRKKSTSRKLSGYNQAFDQSYNEGYNAGFAKGFEDGHQLAYEQQP</sequence>
<feature type="compositionally biased region" description="Basic residues" evidence="1">
    <location>
        <begin position="18"/>
        <end position="59"/>
    </location>
</feature>
<gene>
    <name evidence="2" type="ORF">ACFPYJ_02815</name>
</gene>
<dbReference type="RefSeq" id="WP_379186526.1">
    <property type="nucleotide sequence ID" value="NZ_JBHSOW010000015.1"/>
</dbReference>
<evidence type="ECO:0000313" key="2">
    <source>
        <dbReference type="EMBL" id="MFC5648059.1"/>
    </source>
</evidence>